<dbReference type="Gene3D" id="1.25.40.10">
    <property type="entry name" value="Tetratricopeptide repeat domain"/>
    <property type="match status" value="1"/>
</dbReference>
<evidence type="ECO:0000313" key="5">
    <source>
        <dbReference type="EMBL" id="GIH37454.1"/>
    </source>
</evidence>
<dbReference type="SMART" id="SM00028">
    <property type="entry name" value="TPR"/>
    <property type="match status" value="3"/>
</dbReference>
<name>A0ABQ4FRK7_9ACTN</name>
<evidence type="ECO:0000256" key="4">
    <source>
        <dbReference type="SAM" id="MobiDB-lite"/>
    </source>
</evidence>
<accession>A0ABQ4FRK7</accession>
<evidence type="ECO:0008006" key="7">
    <source>
        <dbReference type="Google" id="ProtNLM"/>
    </source>
</evidence>
<evidence type="ECO:0000256" key="2">
    <source>
        <dbReference type="ARBA" id="ARBA00022490"/>
    </source>
</evidence>
<evidence type="ECO:0000256" key="3">
    <source>
        <dbReference type="ARBA" id="ARBA00022737"/>
    </source>
</evidence>
<feature type="compositionally biased region" description="Acidic residues" evidence="4">
    <location>
        <begin position="244"/>
        <end position="255"/>
    </location>
</feature>
<proteinExistence type="predicted"/>
<feature type="region of interest" description="Disordered" evidence="4">
    <location>
        <begin position="235"/>
        <end position="255"/>
    </location>
</feature>
<gene>
    <name evidence="5" type="ORF">Mco01_04540</name>
</gene>
<keyword evidence="2" id="KW-0963">Cytoplasm</keyword>
<comment type="caution">
    <text evidence="5">The sequence shown here is derived from an EMBL/GenBank/DDBJ whole genome shotgun (WGS) entry which is preliminary data.</text>
</comment>
<dbReference type="InterPro" id="IPR052386">
    <property type="entry name" value="GPSM"/>
</dbReference>
<dbReference type="PANTHER" id="PTHR45954">
    <property type="entry name" value="LD33695P"/>
    <property type="match status" value="1"/>
</dbReference>
<dbReference type="EMBL" id="BOOC01000002">
    <property type="protein sequence ID" value="GIH37454.1"/>
    <property type="molecule type" value="Genomic_DNA"/>
</dbReference>
<organism evidence="5 6">
    <name type="scientific">Microbispora corallina</name>
    <dbReference type="NCBI Taxonomy" id="83302"/>
    <lineage>
        <taxon>Bacteria</taxon>
        <taxon>Bacillati</taxon>
        <taxon>Actinomycetota</taxon>
        <taxon>Actinomycetes</taxon>
        <taxon>Streptosporangiales</taxon>
        <taxon>Streptosporangiaceae</taxon>
        <taxon>Microbispora</taxon>
    </lineage>
</organism>
<dbReference type="PANTHER" id="PTHR45954:SF1">
    <property type="entry name" value="LD33695P"/>
    <property type="match status" value="1"/>
</dbReference>
<keyword evidence="3" id="KW-0677">Repeat</keyword>
<dbReference type="InterPro" id="IPR011990">
    <property type="entry name" value="TPR-like_helical_dom_sf"/>
</dbReference>
<evidence type="ECO:0000313" key="6">
    <source>
        <dbReference type="Proteomes" id="UP000603904"/>
    </source>
</evidence>
<evidence type="ECO:0000256" key="1">
    <source>
        <dbReference type="ARBA" id="ARBA00004496"/>
    </source>
</evidence>
<dbReference type="SUPFAM" id="SSF48452">
    <property type="entry name" value="TPR-like"/>
    <property type="match status" value="1"/>
</dbReference>
<dbReference type="InterPro" id="IPR019734">
    <property type="entry name" value="TPR_rpt"/>
</dbReference>
<dbReference type="Proteomes" id="UP000603904">
    <property type="component" value="Unassembled WGS sequence"/>
</dbReference>
<keyword evidence="6" id="KW-1185">Reference proteome</keyword>
<comment type="subcellular location">
    <subcellularLocation>
        <location evidence="1">Cytoplasm</location>
    </subcellularLocation>
</comment>
<protein>
    <recommendedName>
        <fullName evidence="7">MalT-like TPR region domain-containing protein</fullName>
    </recommendedName>
</protein>
<reference evidence="5 6" key="1">
    <citation type="submission" date="2021-01" db="EMBL/GenBank/DDBJ databases">
        <title>Whole genome shotgun sequence of Microbispora corallina NBRC 16416.</title>
        <authorList>
            <person name="Komaki H."/>
            <person name="Tamura T."/>
        </authorList>
    </citation>
    <scope>NUCLEOTIDE SEQUENCE [LARGE SCALE GENOMIC DNA]</scope>
    <source>
        <strain evidence="5 6">NBRC 16416</strain>
    </source>
</reference>
<sequence length="255" mass="27004">MLPICGMALDMSQRTGDRSILALAHGYVAAGLLMTGRQPEALTHQQEEIAMHRASGDRFGEMRAIGNMNLTLSSLKRFSEALAGARTQLEIAREIASPVGERHALMSIGIAQHGLGNLPAAIEAFAEFQVLARDADDAMHECEALMGIGLVHVEQHDPASAIKVLQVALARSRETRSLAVEPKILARLGQAMRLHGDLREALDHSRKALILAREVGDGYSLGLAQAELAALGGVSREGGSAGAEGEEEVDAVGHG</sequence>